<keyword evidence="11" id="KW-1185">Reference proteome</keyword>
<dbReference type="InterPro" id="IPR007197">
    <property type="entry name" value="rSAM"/>
</dbReference>
<keyword evidence="4" id="KW-0479">Metal-binding</keyword>
<evidence type="ECO:0000256" key="8">
    <source>
        <dbReference type="ARBA" id="ARBA00039667"/>
    </source>
</evidence>
<protein>
    <recommendedName>
        <fullName evidence="8">S-adenosylmethionine-dependent nucleotide dehydratase</fullName>
    </recommendedName>
</protein>
<dbReference type="NCBIfam" id="NF038283">
    <property type="entry name" value="viperin_w_prok"/>
    <property type="match status" value="1"/>
</dbReference>
<keyword evidence="2" id="KW-0004">4Fe-4S</keyword>
<evidence type="ECO:0000256" key="5">
    <source>
        <dbReference type="ARBA" id="ARBA00023004"/>
    </source>
</evidence>
<evidence type="ECO:0000256" key="3">
    <source>
        <dbReference type="ARBA" id="ARBA00022691"/>
    </source>
</evidence>
<comment type="caution">
    <text evidence="10">The sequence shown here is derived from an EMBL/GenBank/DDBJ whole genome shotgun (WGS) entry which is preliminary data.</text>
</comment>
<evidence type="ECO:0000256" key="1">
    <source>
        <dbReference type="ARBA" id="ARBA00001966"/>
    </source>
</evidence>
<dbReference type="InterPro" id="IPR013785">
    <property type="entry name" value="Aldolase_TIM"/>
</dbReference>
<accession>A0ABX2G7N9</accession>
<dbReference type="PANTHER" id="PTHR21339">
    <property type="entry name" value="RADICAL S-ADENOSYL METHIONINE DOMAIN-CONTAINING PROTEIN 2"/>
    <property type="match status" value="1"/>
</dbReference>
<dbReference type="SFLD" id="SFLDS00029">
    <property type="entry name" value="Radical_SAM"/>
    <property type="match status" value="1"/>
</dbReference>
<evidence type="ECO:0000313" key="11">
    <source>
        <dbReference type="Proteomes" id="UP001516061"/>
    </source>
</evidence>
<dbReference type="SFLD" id="SFLDG01067">
    <property type="entry name" value="SPASM/twitch_domain_containing"/>
    <property type="match status" value="1"/>
</dbReference>
<reference evidence="10 11" key="1">
    <citation type="submission" date="2020-05" db="EMBL/GenBank/DDBJ databases">
        <title>Genomic Encyclopedia of Type Strains, Phase IV (KMG-V): Genome sequencing to study the core and pangenomes of soil and plant-associated prokaryotes.</title>
        <authorList>
            <person name="Whitman W."/>
        </authorList>
    </citation>
    <scope>NUCLEOTIDE SEQUENCE [LARGE SCALE GENOMIC DNA]</scope>
    <source>
        <strain evidence="10 11">C29</strain>
    </source>
</reference>
<dbReference type="RefSeq" id="WP_173807092.1">
    <property type="nucleotide sequence ID" value="NZ_JABSNM010000022.1"/>
</dbReference>
<dbReference type="Proteomes" id="UP001516061">
    <property type="component" value="Unassembled WGS sequence"/>
</dbReference>
<keyword evidence="7" id="KW-0051">Antiviral defense</keyword>
<dbReference type="SMART" id="SM00729">
    <property type="entry name" value="Elp3"/>
    <property type="match status" value="1"/>
</dbReference>
<name>A0ABX2G7N9_9BURK</name>
<dbReference type="InterPro" id="IPR051196">
    <property type="entry name" value="RSAD2/Viperin_antiviral"/>
</dbReference>
<feature type="domain" description="Elp3/MiaA/NifB-like radical SAM core" evidence="9">
    <location>
        <begin position="8"/>
        <end position="220"/>
    </location>
</feature>
<keyword evidence="6" id="KW-0411">Iron-sulfur</keyword>
<dbReference type="CDD" id="cd01335">
    <property type="entry name" value="Radical_SAM"/>
    <property type="match status" value="1"/>
</dbReference>
<dbReference type="SFLD" id="SFLDG01088">
    <property type="entry name" value="antiviral_proteins"/>
    <property type="match status" value="1"/>
</dbReference>
<evidence type="ECO:0000313" key="10">
    <source>
        <dbReference type="EMBL" id="NRT58064.1"/>
    </source>
</evidence>
<proteinExistence type="predicted"/>
<evidence type="ECO:0000256" key="2">
    <source>
        <dbReference type="ARBA" id="ARBA00022485"/>
    </source>
</evidence>
<keyword evidence="3" id="KW-0949">S-adenosyl-L-methionine</keyword>
<gene>
    <name evidence="10" type="ORF">HNQ01_003830</name>
</gene>
<sequence length="296" mass="32432">MPSAPAQTVLNWHVTEACNYRCGYCYAHWERPSKTELIRDAAATRALLAELYMHFAGRSGARPPRLNIAGGEPLLHQGRLLPLLKLARAIGFEVSMISNASLLDAPMLTALTGELSMLGLSLDAARPEVLAQIGRVDRHGRTLDLDRLAEAVAQARQAHPHWTLKLNTVVCAPNWQDDLGDLVRRLAPSRWKVLRALPVVSQALEVSDAQFQAFVERHRALSSVMVVEDHADMQGSYIMIDPLGRFFQNRPGAFGYDYSPPILEAGAGAAFAQIGWSALKFARRYTPAAAAAEVCA</sequence>
<dbReference type="PANTHER" id="PTHR21339:SF0">
    <property type="entry name" value="S-ADENOSYLMETHIONINE-DEPENDENT NUCLEOTIDE DEHYDRATASE RSAD2"/>
    <property type="match status" value="1"/>
</dbReference>
<organism evidence="10 11">
    <name type="scientific">Sphaerotilus uruguayifluvii</name>
    <dbReference type="NCBI Taxonomy" id="2735897"/>
    <lineage>
        <taxon>Bacteria</taxon>
        <taxon>Pseudomonadati</taxon>
        <taxon>Pseudomonadota</taxon>
        <taxon>Betaproteobacteria</taxon>
        <taxon>Burkholderiales</taxon>
        <taxon>Sphaerotilaceae</taxon>
        <taxon>Sphaerotilus</taxon>
    </lineage>
</organism>
<dbReference type="Pfam" id="PF04055">
    <property type="entry name" value="Radical_SAM"/>
    <property type="match status" value="1"/>
</dbReference>
<evidence type="ECO:0000259" key="9">
    <source>
        <dbReference type="SMART" id="SM00729"/>
    </source>
</evidence>
<dbReference type="InterPro" id="IPR058240">
    <property type="entry name" value="rSAM_sf"/>
</dbReference>
<evidence type="ECO:0000256" key="7">
    <source>
        <dbReference type="ARBA" id="ARBA00023118"/>
    </source>
</evidence>
<evidence type="ECO:0000256" key="6">
    <source>
        <dbReference type="ARBA" id="ARBA00023014"/>
    </source>
</evidence>
<comment type="cofactor">
    <cofactor evidence="1">
        <name>[4Fe-4S] cluster</name>
        <dbReference type="ChEBI" id="CHEBI:49883"/>
    </cofactor>
</comment>
<dbReference type="EMBL" id="JABSNM010000022">
    <property type="protein sequence ID" value="NRT58064.1"/>
    <property type="molecule type" value="Genomic_DNA"/>
</dbReference>
<dbReference type="Gene3D" id="3.20.20.70">
    <property type="entry name" value="Aldolase class I"/>
    <property type="match status" value="1"/>
</dbReference>
<dbReference type="InterPro" id="IPR006638">
    <property type="entry name" value="Elp3/MiaA/NifB-like_rSAM"/>
</dbReference>
<evidence type="ECO:0000256" key="4">
    <source>
        <dbReference type="ARBA" id="ARBA00022723"/>
    </source>
</evidence>
<dbReference type="SUPFAM" id="SSF102114">
    <property type="entry name" value="Radical SAM enzymes"/>
    <property type="match status" value="1"/>
</dbReference>
<keyword evidence="5" id="KW-0408">Iron</keyword>